<keyword evidence="7" id="KW-0458">Lysosome</keyword>
<feature type="transmembrane region" description="Helical" evidence="26">
    <location>
        <begin position="146"/>
        <end position="166"/>
    </location>
</feature>
<keyword evidence="6 26" id="KW-0472">Membrane</keyword>
<dbReference type="Pfam" id="PF07690">
    <property type="entry name" value="MFS_1"/>
    <property type="match status" value="1"/>
</dbReference>
<evidence type="ECO:0000256" key="22">
    <source>
        <dbReference type="ARBA" id="ARBA00045018"/>
    </source>
</evidence>
<feature type="transmembrane region" description="Helical" evidence="26">
    <location>
        <begin position="440"/>
        <end position="463"/>
    </location>
</feature>
<dbReference type="PANTHER" id="PTHR23512">
    <property type="entry name" value="MAJOR FACILITATOR SUPERFAMILY DOMAIN-CONTAINING PROTEIN 1"/>
    <property type="match status" value="1"/>
</dbReference>
<name>A0A7S2S9Q4_9STRA</name>
<evidence type="ECO:0000256" key="20">
    <source>
        <dbReference type="ARBA" id="ARBA00044924"/>
    </source>
</evidence>
<comment type="catalytic activity">
    <reaction evidence="11">
        <text>L-alpha-aminoacyl-L-histidine(out) = L-alpha-aminoacyl-L-histidine(in)</text>
        <dbReference type="Rhea" id="RHEA:79375"/>
        <dbReference type="ChEBI" id="CHEBI:229967"/>
    </reaction>
</comment>
<feature type="transmembrane region" description="Helical" evidence="26">
    <location>
        <begin position="243"/>
        <end position="263"/>
    </location>
</feature>
<proteinExistence type="inferred from homology"/>
<dbReference type="GO" id="GO:0005765">
    <property type="term" value="C:lysosomal membrane"/>
    <property type="evidence" value="ECO:0007669"/>
    <property type="project" value="UniProtKB-SubCell"/>
</dbReference>
<comment type="catalytic activity">
    <reaction evidence="10">
        <text>L-alpha-aminoacyl-L-arginine(out) = L-alpha-aminoacyl-L-arginine(in)</text>
        <dbReference type="Rhea" id="RHEA:79367"/>
        <dbReference type="ChEBI" id="CHEBI:229968"/>
    </reaction>
</comment>
<gene>
    <name evidence="28" type="ORF">QSP1433_LOCUS11840</name>
</gene>
<evidence type="ECO:0000256" key="2">
    <source>
        <dbReference type="ARBA" id="ARBA00008335"/>
    </source>
</evidence>
<dbReference type="InterPro" id="IPR036259">
    <property type="entry name" value="MFS_trans_sf"/>
</dbReference>
<dbReference type="PROSITE" id="PS50850">
    <property type="entry name" value="MFS"/>
    <property type="match status" value="1"/>
</dbReference>
<keyword evidence="3" id="KW-0813">Transport</keyword>
<feature type="transmembrane region" description="Helical" evidence="26">
    <location>
        <begin position="409"/>
        <end position="428"/>
    </location>
</feature>
<dbReference type="AlphaFoldDB" id="A0A7S2S9Q4"/>
<evidence type="ECO:0000256" key="25">
    <source>
        <dbReference type="SAM" id="MobiDB-lite"/>
    </source>
</evidence>
<evidence type="ECO:0000256" key="17">
    <source>
        <dbReference type="ARBA" id="ARBA00044903"/>
    </source>
</evidence>
<evidence type="ECO:0000256" key="3">
    <source>
        <dbReference type="ARBA" id="ARBA00022448"/>
    </source>
</evidence>
<comment type="function">
    <text evidence="23">Lysosomal dipeptide uniporter that selectively exports lysine, arginine or histidine-containing dipeptides with a net positive charge from the lysosome lumen into the cytosol. Could play a role in a specific type of protein O-glycosylation indirectly regulating macrophages migration and tissue invasion. Also essential for liver homeostasis.</text>
</comment>
<feature type="transmembrane region" description="Helical" evidence="26">
    <location>
        <begin position="384"/>
        <end position="403"/>
    </location>
</feature>
<evidence type="ECO:0000259" key="27">
    <source>
        <dbReference type="PROSITE" id="PS50850"/>
    </source>
</evidence>
<evidence type="ECO:0000256" key="6">
    <source>
        <dbReference type="ARBA" id="ARBA00023136"/>
    </source>
</evidence>
<dbReference type="InterPro" id="IPR011701">
    <property type="entry name" value="MFS"/>
</dbReference>
<dbReference type="SUPFAM" id="SSF103473">
    <property type="entry name" value="MFS general substrate transporter"/>
    <property type="match status" value="1"/>
</dbReference>
<dbReference type="PANTHER" id="PTHR23512:SF3">
    <property type="entry name" value="MAJOR FACILITATOR SUPERFAMILY DOMAIN-CONTAINING PROTEIN 1"/>
    <property type="match status" value="1"/>
</dbReference>
<comment type="catalytic activity">
    <reaction evidence="18">
        <text>L-histidyl-L-alpha-amino acid(out) = L-histidyl-L-alpha-amino acid(in)</text>
        <dbReference type="Rhea" id="RHEA:79379"/>
        <dbReference type="ChEBI" id="CHEBI:229964"/>
    </reaction>
</comment>
<comment type="catalytic activity">
    <reaction evidence="8">
        <text>L-lysyl-L-alanine(out) = L-lysyl-L-alanine(in)</text>
        <dbReference type="Rhea" id="RHEA:79399"/>
        <dbReference type="ChEBI" id="CHEBI:229954"/>
    </reaction>
</comment>
<evidence type="ECO:0000256" key="11">
    <source>
        <dbReference type="ARBA" id="ARBA00044884"/>
    </source>
</evidence>
<dbReference type="Gene3D" id="1.20.1250.20">
    <property type="entry name" value="MFS general substrate transporter like domains"/>
    <property type="match status" value="2"/>
</dbReference>
<evidence type="ECO:0000256" key="26">
    <source>
        <dbReference type="SAM" id="Phobius"/>
    </source>
</evidence>
<comment type="catalytic activity">
    <reaction evidence="13">
        <text>L-alpha-aminoacyl-L-lysine(out) = L-alpha-aminoacyl-L-lysine(in)</text>
        <dbReference type="Rhea" id="RHEA:79383"/>
        <dbReference type="ChEBI" id="CHEBI:229966"/>
    </reaction>
</comment>
<evidence type="ECO:0000256" key="10">
    <source>
        <dbReference type="ARBA" id="ARBA00044881"/>
    </source>
</evidence>
<evidence type="ECO:0000256" key="21">
    <source>
        <dbReference type="ARBA" id="ARBA00044985"/>
    </source>
</evidence>
<protein>
    <recommendedName>
        <fullName evidence="21">Lysosomal dipeptide transporter MFSD1</fullName>
    </recommendedName>
    <alternativeName>
        <fullName evidence="22">Major facilitator superfamily domain-containing protein 1</fullName>
    </alternativeName>
</protein>
<feature type="transmembrane region" description="Helical" evidence="26">
    <location>
        <begin position="475"/>
        <end position="494"/>
    </location>
</feature>
<evidence type="ECO:0000256" key="1">
    <source>
        <dbReference type="ARBA" id="ARBA00004155"/>
    </source>
</evidence>
<sequence>MVSIDLGTGKNILVSETPQEPRAFGNKTKEGRRNGTKGSIHSSKGDAVGDLEQNMDADFEEDYDQAFLAKAKWVVLALSCWIGMAANYCYDNPSATHEFLRSHFDTPGQSMNFESFFNLLYSVFSIPNIIFPLIVGMMGAILGDVFVSNLSMLLLIIASVGVALGVQIRSETLMLCCRAVYGLGLEGVSVTQTSLLVTWFSGKHKRESRVALALGLLSSSGRFGSVVNNFLTPTIAGSMGLLASYYTTCIFIAIAFFAGLVQWRLEKRRCSRIVKTESDVTASSPSVLDIVRSLTKLPKEFWAIVIIAALFYGIFFGANNVSQAFVVERLCGETCCGTGNSIDSCPTGKAAIEKASYLMSIPAIVSISLSIFVGLALDRYGRMLFVMSFSVLLLCLAFGLFAISSVPLPLAFVLEGLSVVVFCTMIWPTMSRAATGSISVAIGVTICAQNLVLSLYPLVVAAVREAAGNYQAVQYLFLATSAATAVMSIALWFWDFKYNKSAIDKAEKKLA</sequence>
<evidence type="ECO:0000256" key="5">
    <source>
        <dbReference type="ARBA" id="ARBA00022989"/>
    </source>
</evidence>
<dbReference type="EMBL" id="HBHK01018768">
    <property type="protein sequence ID" value="CAD9693762.1"/>
    <property type="molecule type" value="Transcribed_RNA"/>
</dbReference>
<evidence type="ECO:0000256" key="18">
    <source>
        <dbReference type="ARBA" id="ARBA00044912"/>
    </source>
</evidence>
<keyword evidence="4 26" id="KW-0812">Transmembrane</keyword>
<keyword evidence="5 26" id="KW-1133">Transmembrane helix</keyword>
<evidence type="ECO:0000256" key="13">
    <source>
        <dbReference type="ARBA" id="ARBA00044893"/>
    </source>
</evidence>
<feature type="domain" description="Major facilitator superfamily (MFS) profile" evidence="27">
    <location>
        <begin position="72"/>
        <end position="499"/>
    </location>
</feature>
<evidence type="ECO:0000256" key="15">
    <source>
        <dbReference type="ARBA" id="ARBA00044899"/>
    </source>
</evidence>
<dbReference type="InterPro" id="IPR052187">
    <property type="entry name" value="MFSD1"/>
</dbReference>
<comment type="catalytic activity">
    <reaction evidence="14">
        <text>L-aspartyl-L-lysine(out) = L-aspartyl-L-lysine(in)</text>
        <dbReference type="Rhea" id="RHEA:79411"/>
        <dbReference type="ChEBI" id="CHEBI:229953"/>
    </reaction>
</comment>
<evidence type="ECO:0000256" key="19">
    <source>
        <dbReference type="ARBA" id="ARBA00044919"/>
    </source>
</evidence>
<evidence type="ECO:0000256" key="23">
    <source>
        <dbReference type="ARBA" id="ARBA00045709"/>
    </source>
</evidence>
<reference evidence="28" key="1">
    <citation type="submission" date="2021-01" db="EMBL/GenBank/DDBJ databases">
        <authorList>
            <person name="Corre E."/>
            <person name="Pelletier E."/>
            <person name="Niang G."/>
            <person name="Scheremetjew M."/>
            <person name="Finn R."/>
            <person name="Kale V."/>
            <person name="Holt S."/>
            <person name="Cochrane G."/>
            <person name="Meng A."/>
            <person name="Brown T."/>
            <person name="Cohen L."/>
        </authorList>
    </citation>
    <scope>NUCLEOTIDE SEQUENCE</scope>
    <source>
        <strain evidence="28">NY070348D</strain>
    </source>
</reference>
<comment type="similarity">
    <text evidence="2">Belongs to the major facilitator superfamily.</text>
</comment>
<evidence type="ECO:0000256" key="9">
    <source>
        <dbReference type="ARBA" id="ARBA00044878"/>
    </source>
</evidence>
<evidence type="ECO:0000256" key="16">
    <source>
        <dbReference type="ARBA" id="ARBA00044900"/>
    </source>
</evidence>
<comment type="subcellular location">
    <subcellularLocation>
        <location evidence="1">Lysosome membrane</location>
        <topology evidence="1">Multi-pass membrane protein</topology>
    </subcellularLocation>
</comment>
<evidence type="ECO:0000256" key="8">
    <source>
        <dbReference type="ARBA" id="ARBA00044876"/>
    </source>
</evidence>
<dbReference type="GO" id="GO:0022857">
    <property type="term" value="F:transmembrane transporter activity"/>
    <property type="evidence" value="ECO:0007669"/>
    <property type="project" value="InterPro"/>
</dbReference>
<comment type="catalytic activity">
    <reaction evidence="17">
        <text>L-arginyl-glycine(out) = L-arginyl-glycine(in)</text>
        <dbReference type="Rhea" id="RHEA:79391"/>
        <dbReference type="ChEBI" id="CHEBI:229955"/>
    </reaction>
</comment>
<comment type="subunit">
    <text evidence="24">Homodimer. Interacts with lysosomal protein GLMP (via lumenal domain); the interaction starts while both proteins are still in the endoplasmic reticulum and is required for stabilization of MFSD1 in lysosomes but has no direct effect on its targeting to lysosomes or transporter activity.</text>
</comment>
<evidence type="ECO:0000256" key="14">
    <source>
        <dbReference type="ARBA" id="ARBA00044898"/>
    </source>
</evidence>
<feature type="transmembrane region" description="Helical" evidence="26">
    <location>
        <begin position="119"/>
        <end position="140"/>
    </location>
</feature>
<evidence type="ECO:0000256" key="7">
    <source>
        <dbReference type="ARBA" id="ARBA00023228"/>
    </source>
</evidence>
<comment type="catalytic activity">
    <reaction evidence="19">
        <text>L-alanyl-L-lysine(out) = L-alanyl-L-lysine(in)</text>
        <dbReference type="Rhea" id="RHEA:79415"/>
        <dbReference type="ChEBI" id="CHEBI:192470"/>
    </reaction>
</comment>
<evidence type="ECO:0000313" key="28">
    <source>
        <dbReference type="EMBL" id="CAD9693762.1"/>
    </source>
</evidence>
<dbReference type="InterPro" id="IPR020846">
    <property type="entry name" value="MFS_dom"/>
</dbReference>
<evidence type="ECO:0000256" key="12">
    <source>
        <dbReference type="ARBA" id="ARBA00044891"/>
    </source>
</evidence>
<feature type="transmembrane region" description="Helical" evidence="26">
    <location>
        <begin position="357"/>
        <end position="377"/>
    </location>
</feature>
<evidence type="ECO:0000256" key="4">
    <source>
        <dbReference type="ARBA" id="ARBA00022692"/>
    </source>
</evidence>
<comment type="catalytic activity">
    <reaction evidence="16">
        <text>L-lysyl-L-lysine(out) = L-lysyl-L-lysine(in)</text>
        <dbReference type="Rhea" id="RHEA:79403"/>
        <dbReference type="ChEBI" id="CHEBI:229956"/>
    </reaction>
</comment>
<evidence type="ECO:0000256" key="24">
    <source>
        <dbReference type="ARBA" id="ARBA00046376"/>
    </source>
</evidence>
<organism evidence="28">
    <name type="scientific">Mucochytrium quahogii</name>
    <dbReference type="NCBI Taxonomy" id="96639"/>
    <lineage>
        <taxon>Eukaryota</taxon>
        <taxon>Sar</taxon>
        <taxon>Stramenopiles</taxon>
        <taxon>Bigyra</taxon>
        <taxon>Labyrinthulomycetes</taxon>
        <taxon>Thraustochytrida</taxon>
        <taxon>Thraustochytriidae</taxon>
        <taxon>Mucochytrium</taxon>
    </lineage>
</organism>
<feature type="transmembrane region" description="Helical" evidence="26">
    <location>
        <begin position="301"/>
        <end position="318"/>
    </location>
</feature>
<comment type="catalytic activity">
    <reaction evidence="9">
        <text>L-histidyl-glycine(out) = L-histidyl-glycine(in)</text>
        <dbReference type="Rhea" id="RHEA:79395"/>
        <dbReference type="ChEBI" id="CHEBI:229957"/>
    </reaction>
</comment>
<feature type="region of interest" description="Disordered" evidence="25">
    <location>
        <begin position="15"/>
        <end position="47"/>
    </location>
</feature>
<comment type="catalytic activity">
    <reaction evidence="15">
        <text>L-arginyl-L-alpha-amino acid(out) = L-arginyl-L-alpha-amino acid(in)</text>
        <dbReference type="Rhea" id="RHEA:79371"/>
        <dbReference type="ChEBI" id="CHEBI:84315"/>
    </reaction>
</comment>
<comment type="catalytic activity">
    <reaction evidence="20">
        <text>L-lysyl-glycine(out) = L-lysyl-glycine(in)</text>
        <dbReference type="Rhea" id="RHEA:79407"/>
        <dbReference type="ChEBI" id="CHEBI:191202"/>
    </reaction>
</comment>
<accession>A0A7S2S9Q4</accession>
<comment type="catalytic activity">
    <reaction evidence="12">
        <text>L-lysyl-L-alpha-amino acid(out) = L-lysyl-L-alpha-amino acid(in)</text>
        <dbReference type="Rhea" id="RHEA:79387"/>
        <dbReference type="ChEBI" id="CHEBI:229965"/>
    </reaction>
</comment>